<feature type="coiled-coil region" evidence="1">
    <location>
        <begin position="78"/>
        <end position="122"/>
    </location>
</feature>
<evidence type="ECO:0000313" key="3">
    <source>
        <dbReference type="EMBL" id="VFK18055.1"/>
    </source>
</evidence>
<feature type="compositionally biased region" description="Basic and acidic residues" evidence="2">
    <location>
        <begin position="31"/>
        <end position="41"/>
    </location>
</feature>
<dbReference type="AlphaFoldDB" id="A0A450WM02"/>
<reference evidence="3" key="1">
    <citation type="submission" date="2019-02" db="EMBL/GenBank/DDBJ databases">
        <authorList>
            <person name="Gruber-Vodicka R. H."/>
            <person name="Seah K. B. B."/>
        </authorList>
    </citation>
    <scope>NUCLEOTIDE SEQUENCE</scope>
    <source>
        <strain evidence="3">BECK_BY7</strain>
    </source>
</reference>
<proteinExistence type="predicted"/>
<protein>
    <submittedName>
        <fullName evidence="3">Uncharacterized protein</fullName>
    </submittedName>
</protein>
<evidence type="ECO:0000256" key="1">
    <source>
        <dbReference type="SAM" id="Coils"/>
    </source>
</evidence>
<organism evidence="3">
    <name type="scientific">Candidatus Kentrum sp. LFY</name>
    <dbReference type="NCBI Taxonomy" id="2126342"/>
    <lineage>
        <taxon>Bacteria</taxon>
        <taxon>Pseudomonadati</taxon>
        <taxon>Pseudomonadota</taxon>
        <taxon>Gammaproteobacteria</taxon>
        <taxon>Candidatus Kentrum</taxon>
    </lineage>
</organism>
<gene>
    <name evidence="3" type="ORF">BECKLFY1418C_GA0070996_103819</name>
</gene>
<sequence>MTDHNSNQHQEEGADLAGWKTTRNAISDAWNENHRLRRDADFSSDPDSDYQKYTRNMNTLINDHARHADTGLRIVDQAVATSQAREALEKAARDADEETNRIARATNKLEQAIKAVDAITRAVGIAARLVALV</sequence>
<feature type="region of interest" description="Disordered" evidence="2">
    <location>
        <begin position="1"/>
        <end position="20"/>
    </location>
</feature>
<evidence type="ECO:0000256" key="2">
    <source>
        <dbReference type="SAM" id="MobiDB-lite"/>
    </source>
</evidence>
<accession>A0A450WM02</accession>
<dbReference type="EMBL" id="CAADFN010000038">
    <property type="protein sequence ID" value="VFK18055.1"/>
    <property type="molecule type" value="Genomic_DNA"/>
</dbReference>
<feature type="region of interest" description="Disordered" evidence="2">
    <location>
        <begin position="29"/>
        <end position="49"/>
    </location>
</feature>
<name>A0A450WM02_9GAMM</name>
<keyword evidence="1" id="KW-0175">Coiled coil</keyword>